<evidence type="ECO:0000313" key="3">
    <source>
        <dbReference type="Proteomes" id="UP000408764"/>
    </source>
</evidence>
<dbReference type="AlphaFoldDB" id="A0A5P1D945"/>
<gene>
    <name evidence="2" type="ORF">FRT59_07780</name>
    <name evidence="1" type="ORF">FRT60_20150</name>
</gene>
<organism evidence="2 3">
    <name type="scientific">Pseudomonas haemolytica</name>
    <dbReference type="NCBI Taxonomy" id="2600065"/>
    <lineage>
        <taxon>Bacteria</taxon>
        <taxon>Pseudomonadati</taxon>
        <taxon>Pseudomonadota</taxon>
        <taxon>Gammaproteobacteria</taxon>
        <taxon>Pseudomonadales</taxon>
        <taxon>Pseudomonadaceae</taxon>
        <taxon>Pseudomonas</taxon>
    </lineage>
</organism>
<dbReference type="Proteomes" id="UP000432048">
    <property type="component" value="Unassembled WGS sequence"/>
</dbReference>
<reference evidence="3 4" key="1">
    <citation type="submission" date="2019-08" db="EMBL/GenBank/DDBJ databases">
        <title>Pseudomonas haemolytica sp. nov. isolated from raw milk and skim milk concentrate.</title>
        <authorList>
            <person name="Hofmann K."/>
            <person name="Huptas C."/>
            <person name="Doll E."/>
            <person name="Scherer S."/>
            <person name="Wenning M."/>
        </authorList>
    </citation>
    <scope>NUCLEOTIDE SEQUENCE [LARGE SCALE GENOMIC DNA]</scope>
    <source>
        <strain evidence="2 3">DSM 108987</strain>
        <strain evidence="1 4">DSM 108988</strain>
    </source>
</reference>
<name>A0A5P1D945_9PSED</name>
<dbReference type="Proteomes" id="UP000408764">
    <property type="component" value="Unassembled WGS sequence"/>
</dbReference>
<evidence type="ECO:0000313" key="2">
    <source>
        <dbReference type="EMBL" id="MRJ36866.1"/>
    </source>
</evidence>
<sequence>MTSAVLALLPVMAHGAPLDLTYTAPPSQVVPVDSTAPAKPLFPVQTLPALKLEHSCEGPQCQYEIDLDKRHEDQTTRRWSIGIQ</sequence>
<protein>
    <submittedName>
        <fullName evidence="2">Uncharacterized protein</fullName>
    </submittedName>
</protein>
<evidence type="ECO:0000313" key="1">
    <source>
        <dbReference type="EMBL" id="MRJ22622.1"/>
    </source>
</evidence>
<dbReference type="EMBL" id="VOIX01000008">
    <property type="protein sequence ID" value="MRJ22622.1"/>
    <property type="molecule type" value="Genomic_DNA"/>
</dbReference>
<dbReference type="OrthoDB" id="6899110at2"/>
<accession>A0A5P1D945</accession>
<evidence type="ECO:0000313" key="4">
    <source>
        <dbReference type="Proteomes" id="UP000432048"/>
    </source>
</evidence>
<comment type="caution">
    <text evidence="2">The sequence shown here is derived from an EMBL/GenBank/DDBJ whole genome shotgun (WGS) entry which is preliminary data.</text>
</comment>
<dbReference type="EMBL" id="VOIW01000002">
    <property type="protein sequence ID" value="MRJ36866.1"/>
    <property type="molecule type" value="Genomic_DNA"/>
</dbReference>
<proteinExistence type="predicted"/>